<evidence type="ECO:0000313" key="2">
    <source>
        <dbReference type="Proteomes" id="UP000596123"/>
    </source>
</evidence>
<organism evidence="1 2">
    <name type="scientific">Erwinia phage pEa_SNUABM_5</name>
    <dbReference type="NCBI Taxonomy" id="2797313"/>
    <lineage>
        <taxon>Viruses</taxon>
        <taxon>Duplodnaviria</taxon>
        <taxon>Heunggongvirae</taxon>
        <taxon>Uroviricota</taxon>
        <taxon>Caudoviricetes</taxon>
        <taxon>Rivsvirus</taxon>
        <taxon>Rivsvirus SNUABM5</taxon>
    </lineage>
</organism>
<evidence type="ECO:0000313" key="1">
    <source>
        <dbReference type="EMBL" id="QQO90487.1"/>
    </source>
</evidence>
<accession>A0A7T8EPW1</accession>
<protein>
    <submittedName>
        <fullName evidence="1">Uncharacterized protein</fullName>
    </submittedName>
</protein>
<sequence>MSLDTETTFTAEQVKQMREGLRKHGITKEEGQRMVANLRRAMMRRGVLETQVVTIDSLGAFAHE</sequence>
<dbReference type="EMBL" id="MW366843">
    <property type="protein sequence ID" value="QQO90487.1"/>
    <property type="molecule type" value="Genomic_DNA"/>
</dbReference>
<reference evidence="1 2" key="1">
    <citation type="submission" date="2020-12" db="EMBL/GenBank/DDBJ databases">
        <title>Complete genome sequence of Erwinia phage pEa_SNUABM_5.</title>
        <authorList>
            <person name="Kim S.G."/>
            <person name="Lee S.B."/>
            <person name="Kwon J."/>
            <person name="Park S.C."/>
        </authorList>
    </citation>
    <scope>NUCLEOTIDE SEQUENCE [LARGE SCALE GENOMIC DNA]</scope>
</reference>
<keyword evidence="2" id="KW-1185">Reference proteome</keyword>
<gene>
    <name evidence="1" type="ORF">pEaSNUABM5_00345</name>
</gene>
<proteinExistence type="predicted"/>
<dbReference type="Proteomes" id="UP000596123">
    <property type="component" value="Segment"/>
</dbReference>
<name>A0A7T8EPW1_9CAUD</name>